<keyword evidence="4" id="KW-1185">Reference proteome</keyword>
<feature type="region of interest" description="Disordered" evidence="1">
    <location>
        <begin position="1"/>
        <end position="21"/>
    </location>
</feature>
<dbReference type="AlphaFoldDB" id="A0A8J4VDA7"/>
<evidence type="ECO:0000259" key="2">
    <source>
        <dbReference type="Pfam" id="PF08787"/>
    </source>
</evidence>
<dbReference type="Proteomes" id="UP000737018">
    <property type="component" value="Unassembled WGS sequence"/>
</dbReference>
<evidence type="ECO:0000313" key="4">
    <source>
        <dbReference type="Proteomes" id="UP000737018"/>
    </source>
</evidence>
<feature type="domain" description="Alginate lyase 2" evidence="2">
    <location>
        <begin position="29"/>
        <end position="142"/>
    </location>
</feature>
<gene>
    <name evidence="3" type="ORF">CMV_020771</name>
</gene>
<accession>A0A8J4VDA7</accession>
<dbReference type="PANTHER" id="PTHR33681">
    <property type="entry name" value="BINDING PROTEIN, PUTATIVE, EXPRESSED-RELATED"/>
    <property type="match status" value="1"/>
</dbReference>
<dbReference type="InterPro" id="IPR013320">
    <property type="entry name" value="ConA-like_dom_sf"/>
</dbReference>
<sequence>MHKGAAQHADHNKSPCSTHDMPPSCTQSYSFVNGVHHLWVYADDKPHDPSSHTQPRTEIRIKGHDYSSGVWQFEGYGFVPNGTSGATVAQIHGAAHGATTLILRIYDGDMKYYSRDLVATDLYDKWFRLNIIHDVDMGMETISLMVCKNFKQKIKDQETCTSNVGFMLHRLISATTWNQGGKTSKYININ</sequence>
<evidence type="ECO:0000256" key="1">
    <source>
        <dbReference type="SAM" id="MobiDB-lite"/>
    </source>
</evidence>
<dbReference type="OrthoDB" id="4221926at2759"/>
<dbReference type="SUPFAM" id="SSF49899">
    <property type="entry name" value="Concanavalin A-like lectins/glucanases"/>
    <property type="match status" value="1"/>
</dbReference>
<proteinExistence type="predicted"/>
<dbReference type="EMBL" id="JRKL02003924">
    <property type="protein sequence ID" value="KAF3953817.1"/>
    <property type="molecule type" value="Genomic_DNA"/>
</dbReference>
<reference evidence="3" key="1">
    <citation type="submission" date="2020-03" db="EMBL/GenBank/DDBJ databases">
        <title>Castanea mollissima Vanexum genome sequencing.</title>
        <authorList>
            <person name="Staton M."/>
        </authorList>
    </citation>
    <scope>NUCLEOTIDE SEQUENCE</scope>
    <source>
        <tissue evidence="3">Leaf</tissue>
    </source>
</reference>
<comment type="caution">
    <text evidence="3">The sequence shown here is derived from an EMBL/GenBank/DDBJ whole genome shotgun (WGS) entry which is preliminary data.</text>
</comment>
<evidence type="ECO:0000313" key="3">
    <source>
        <dbReference type="EMBL" id="KAF3953817.1"/>
    </source>
</evidence>
<name>A0A8J4VDA7_9ROSI</name>
<organism evidence="3 4">
    <name type="scientific">Castanea mollissima</name>
    <name type="common">Chinese chestnut</name>
    <dbReference type="NCBI Taxonomy" id="60419"/>
    <lineage>
        <taxon>Eukaryota</taxon>
        <taxon>Viridiplantae</taxon>
        <taxon>Streptophyta</taxon>
        <taxon>Embryophyta</taxon>
        <taxon>Tracheophyta</taxon>
        <taxon>Spermatophyta</taxon>
        <taxon>Magnoliopsida</taxon>
        <taxon>eudicotyledons</taxon>
        <taxon>Gunneridae</taxon>
        <taxon>Pentapetalae</taxon>
        <taxon>rosids</taxon>
        <taxon>fabids</taxon>
        <taxon>Fagales</taxon>
        <taxon>Fagaceae</taxon>
        <taxon>Castanea</taxon>
    </lineage>
</organism>
<dbReference type="Pfam" id="PF08787">
    <property type="entry name" value="Alginate_lyase2"/>
    <property type="match status" value="1"/>
</dbReference>
<dbReference type="InterPro" id="IPR014895">
    <property type="entry name" value="Alginate_lyase_2"/>
</dbReference>
<protein>
    <recommendedName>
        <fullName evidence="2">Alginate lyase 2 domain-containing protein</fullName>
    </recommendedName>
</protein>
<dbReference type="PANTHER" id="PTHR33681:SF11">
    <property type="entry name" value="ALGINATE LYASE"/>
    <property type="match status" value="1"/>
</dbReference>